<comment type="caution">
    <text evidence="1">The sequence shown here is derived from an EMBL/GenBank/DDBJ whole genome shotgun (WGS) entry which is preliminary data.</text>
</comment>
<name>C2G3J5_SPHSI</name>
<proteinExistence type="predicted"/>
<dbReference type="EMBL" id="ACHB01000092">
    <property type="protein sequence ID" value="EEI90200.1"/>
    <property type="molecule type" value="Genomic_DNA"/>
</dbReference>
<dbReference type="HOGENOM" id="CLU_202628_0_0_10"/>
<dbReference type="AlphaFoldDB" id="C2G3J5"/>
<protein>
    <submittedName>
        <fullName evidence="1">Uncharacterized protein</fullName>
    </submittedName>
</protein>
<evidence type="ECO:0000313" key="1">
    <source>
        <dbReference type="EMBL" id="EEI90200.1"/>
    </source>
</evidence>
<dbReference type="RefSeq" id="WP_003003560.1">
    <property type="nucleotide sequence ID" value="NZ_GG668630.1"/>
</dbReference>
<evidence type="ECO:0000313" key="2">
    <source>
        <dbReference type="Proteomes" id="UP000006241"/>
    </source>
</evidence>
<sequence>MAAITEAQLAAFIQDAFDMYSDVEVDPREARREQAKKIAAAVAQFVIGRTTIVTGTTATGVAVTGTGVIKI</sequence>
<organism evidence="1 2">
    <name type="scientific">Sphingobacterium spiritivorum ATCC 33300</name>
    <dbReference type="NCBI Taxonomy" id="525372"/>
    <lineage>
        <taxon>Bacteria</taxon>
        <taxon>Pseudomonadati</taxon>
        <taxon>Bacteroidota</taxon>
        <taxon>Sphingobacteriia</taxon>
        <taxon>Sphingobacteriales</taxon>
        <taxon>Sphingobacteriaceae</taxon>
        <taxon>Sphingobacterium</taxon>
    </lineage>
</organism>
<dbReference type="Proteomes" id="UP000006241">
    <property type="component" value="Unassembled WGS sequence"/>
</dbReference>
<reference evidence="1 2" key="1">
    <citation type="submission" date="2009-01" db="EMBL/GenBank/DDBJ databases">
        <authorList>
            <person name="Qin X."/>
            <person name="Bachman B."/>
            <person name="Battles P."/>
            <person name="Bell A."/>
            <person name="Bess C."/>
            <person name="Bickham C."/>
            <person name="Chaboub L."/>
            <person name="Chen D."/>
            <person name="Coyle M."/>
            <person name="Deiros D.R."/>
            <person name="Dinh H."/>
            <person name="Forbes L."/>
            <person name="Fowler G."/>
            <person name="Francisco L."/>
            <person name="Fu Q."/>
            <person name="Gubbala S."/>
            <person name="Hale W."/>
            <person name="Han Y."/>
            <person name="Hemphill L."/>
            <person name="Highlander S.K."/>
            <person name="Hirani K."/>
            <person name="Hogues M."/>
            <person name="Jackson L."/>
            <person name="Jakkamsetti A."/>
            <person name="Javaid M."/>
            <person name="Jiang H."/>
            <person name="Korchina V."/>
            <person name="Kovar C."/>
            <person name="Lara F."/>
            <person name="Lee S."/>
            <person name="Mata R."/>
            <person name="Mathew T."/>
            <person name="Moen C."/>
            <person name="Morales K."/>
            <person name="Munidasa M."/>
            <person name="Nazareth L."/>
            <person name="Ngo R."/>
            <person name="Nguyen L."/>
            <person name="Okwuonu G."/>
            <person name="Ongeri F."/>
            <person name="Patil S."/>
            <person name="Petrosino J."/>
            <person name="Pham C."/>
            <person name="Pham P."/>
            <person name="Pu L.-L."/>
            <person name="Puazo M."/>
            <person name="Raj R."/>
            <person name="Reid J."/>
            <person name="Rouhana J."/>
            <person name="Saada N."/>
            <person name="Shang Y."/>
            <person name="Simmons D."/>
            <person name="Thornton R."/>
            <person name="Warren J."/>
            <person name="Weissenberger G."/>
            <person name="Zhang J."/>
            <person name="Zhang L."/>
            <person name="Zhou C."/>
            <person name="Zhu D."/>
            <person name="Muzny D."/>
            <person name="Worley K."/>
            <person name="Gibbs R."/>
        </authorList>
    </citation>
    <scope>NUCLEOTIDE SEQUENCE [LARGE SCALE GENOMIC DNA]</scope>
    <source>
        <strain evidence="1 2">ATCC 33300</strain>
    </source>
</reference>
<gene>
    <name evidence="1" type="ORF">HMPREF0765_4151</name>
</gene>
<accession>C2G3J5</accession>